<accession>A0A9J5YAT1</accession>
<dbReference type="Proteomes" id="UP000824120">
    <property type="component" value="Chromosome 7"/>
</dbReference>
<sequence length="116" mass="13474">MYVEELRSTEFSIGIINQYNTTRSKEKPDCYSRDSRSTHITRANGFYWQSPQCPLDFTSRFSCFSPFLPNLRRLHRHFSLFRSLVHPPTAVCVHSLQRGGSVHVSIRFELLVPGII</sequence>
<gene>
    <name evidence="1" type="ORF">H5410_038673</name>
</gene>
<proteinExistence type="predicted"/>
<dbReference type="EMBL" id="JACXVP010000007">
    <property type="protein sequence ID" value="KAG5597441.1"/>
    <property type="molecule type" value="Genomic_DNA"/>
</dbReference>
<organism evidence="1 2">
    <name type="scientific">Solanum commersonii</name>
    <name type="common">Commerson's wild potato</name>
    <name type="synonym">Commerson's nightshade</name>
    <dbReference type="NCBI Taxonomy" id="4109"/>
    <lineage>
        <taxon>Eukaryota</taxon>
        <taxon>Viridiplantae</taxon>
        <taxon>Streptophyta</taxon>
        <taxon>Embryophyta</taxon>
        <taxon>Tracheophyta</taxon>
        <taxon>Spermatophyta</taxon>
        <taxon>Magnoliopsida</taxon>
        <taxon>eudicotyledons</taxon>
        <taxon>Gunneridae</taxon>
        <taxon>Pentapetalae</taxon>
        <taxon>asterids</taxon>
        <taxon>lamiids</taxon>
        <taxon>Solanales</taxon>
        <taxon>Solanaceae</taxon>
        <taxon>Solanoideae</taxon>
        <taxon>Solaneae</taxon>
        <taxon>Solanum</taxon>
    </lineage>
</organism>
<evidence type="ECO:0000313" key="1">
    <source>
        <dbReference type="EMBL" id="KAG5597441.1"/>
    </source>
</evidence>
<evidence type="ECO:0000313" key="2">
    <source>
        <dbReference type="Proteomes" id="UP000824120"/>
    </source>
</evidence>
<protein>
    <submittedName>
        <fullName evidence="1">Uncharacterized protein</fullName>
    </submittedName>
</protein>
<name>A0A9J5YAT1_SOLCO</name>
<dbReference type="AlphaFoldDB" id="A0A9J5YAT1"/>
<keyword evidence="2" id="KW-1185">Reference proteome</keyword>
<reference evidence="1 2" key="1">
    <citation type="submission" date="2020-09" db="EMBL/GenBank/DDBJ databases">
        <title>De no assembly of potato wild relative species, Solanum commersonii.</title>
        <authorList>
            <person name="Cho K."/>
        </authorList>
    </citation>
    <scope>NUCLEOTIDE SEQUENCE [LARGE SCALE GENOMIC DNA]</scope>
    <source>
        <strain evidence="1">LZ3.2</strain>
        <tissue evidence="1">Leaf</tissue>
    </source>
</reference>
<comment type="caution">
    <text evidence="1">The sequence shown here is derived from an EMBL/GenBank/DDBJ whole genome shotgun (WGS) entry which is preliminary data.</text>
</comment>